<organism evidence="7">
    <name type="scientific">Davidia involucrata</name>
    <name type="common">Dove tree</name>
    <dbReference type="NCBI Taxonomy" id="16924"/>
    <lineage>
        <taxon>Eukaryota</taxon>
        <taxon>Viridiplantae</taxon>
        <taxon>Streptophyta</taxon>
        <taxon>Embryophyta</taxon>
        <taxon>Tracheophyta</taxon>
        <taxon>Spermatophyta</taxon>
        <taxon>Magnoliopsida</taxon>
        <taxon>eudicotyledons</taxon>
        <taxon>Gunneridae</taxon>
        <taxon>Pentapetalae</taxon>
        <taxon>asterids</taxon>
        <taxon>Cornales</taxon>
        <taxon>Nyssaceae</taxon>
        <taxon>Davidia</taxon>
    </lineage>
</organism>
<evidence type="ECO:0000256" key="1">
    <source>
        <dbReference type="ARBA" id="ARBA00022723"/>
    </source>
</evidence>
<gene>
    <name evidence="7" type="ORF">Din_044119</name>
</gene>
<reference evidence="7" key="1">
    <citation type="submission" date="2019-08" db="EMBL/GenBank/DDBJ databases">
        <title>Reference gene set and small RNA set construction with multiple tissues from Davidia involucrata Baill.</title>
        <authorList>
            <person name="Yang H."/>
            <person name="Zhou C."/>
            <person name="Li G."/>
            <person name="Wang J."/>
            <person name="Gao P."/>
            <person name="Wang M."/>
            <person name="Wang R."/>
            <person name="Zhao Y."/>
        </authorList>
    </citation>
    <scope>NUCLEOTIDE SEQUENCE</scope>
    <source>
        <tissue evidence="7">Mixed with DoveR01_LX</tissue>
    </source>
</reference>
<evidence type="ECO:0000256" key="5">
    <source>
        <dbReference type="SAM" id="MobiDB-lite"/>
    </source>
</evidence>
<dbReference type="Pfam" id="PF04434">
    <property type="entry name" value="SWIM"/>
    <property type="match status" value="1"/>
</dbReference>
<keyword evidence="3" id="KW-0862">Zinc</keyword>
<evidence type="ECO:0000256" key="2">
    <source>
        <dbReference type="ARBA" id="ARBA00022771"/>
    </source>
</evidence>
<keyword evidence="1" id="KW-0479">Metal-binding</keyword>
<dbReference type="InterPro" id="IPR004330">
    <property type="entry name" value="FAR1_DNA_bnd_dom"/>
</dbReference>
<feature type="compositionally biased region" description="Basic and acidic residues" evidence="5">
    <location>
        <begin position="1"/>
        <end position="17"/>
    </location>
</feature>
<dbReference type="Pfam" id="PF10551">
    <property type="entry name" value="MULE"/>
    <property type="match status" value="1"/>
</dbReference>
<proteinExistence type="predicted"/>
<name>A0A5B7C1F7_DAVIN</name>
<feature type="region of interest" description="Disordered" evidence="5">
    <location>
        <begin position="1"/>
        <end position="34"/>
    </location>
</feature>
<evidence type="ECO:0000259" key="6">
    <source>
        <dbReference type="PROSITE" id="PS50966"/>
    </source>
</evidence>
<keyword evidence="2 4" id="KW-0863">Zinc-finger</keyword>
<accession>A0A5B7C1F7</accession>
<dbReference type="GO" id="GO:0008270">
    <property type="term" value="F:zinc ion binding"/>
    <property type="evidence" value="ECO:0007669"/>
    <property type="project" value="UniProtKB-KW"/>
</dbReference>
<dbReference type="Pfam" id="PF03101">
    <property type="entry name" value="FAR1"/>
    <property type="match status" value="1"/>
</dbReference>
<dbReference type="PANTHER" id="PTHR47718:SF17">
    <property type="entry name" value="PROTEIN FAR1-RELATED SEQUENCE 5-LIKE"/>
    <property type="match status" value="1"/>
</dbReference>
<dbReference type="InterPro" id="IPR007527">
    <property type="entry name" value="Znf_SWIM"/>
</dbReference>
<dbReference type="InterPro" id="IPR006564">
    <property type="entry name" value="Znf_PMZ"/>
</dbReference>
<dbReference type="AlphaFoldDB" id="A0A5B7C1F7"/>
<feature type="compositionally biased region" description="Acidic residues" evidence="5">
    <location>
        <begin position="18"/>
        <end position="28"/>
    </location>
</feature>
<dbReference type="SMART" id="SM00575">
    <property type="entry name" value="ZnF_PMZ"/>
    <property type="match status" value="1"/>
</dbReference>
<dbReference type="PANTHER" id="PTHR47718">
    <property type="entry name" value="OS01G0519700 PROTEIN"/>
    <property type="match status" value="1"/>
</dbReference>
<evidence type="ECO:0000256" key="4">
    <source>
        <dbReference type="PROSITE-ProRule" id="PRU00325"/>
    </source>
</evidence>
<feature type="domain" description="SWIM-type" evidence="6">
    <location>
        <begin position="546"/>
        <end position="582"/>
    </location>
</feature>
<evidence type="ECO:0000313" key="7">
    <source>
        <dbReference type="EMBL" id="MPA74678.1"/>
    </source>
</evidence>
<dbReference type="InterPro" id="IPR018289">
    <property type="entry name" value="MULE_transposase_dom"/>
</dbReference>
<dbReference type="EMBL" id="GHES01044119">
    <property type="protein sequence ID" value="MPA74678.1"/>
    <property type="molecule type" value="Transcribed_RNA"/>
</dbReference>
<dbReference type="PROSITE" id="PS50966">
    <property type="entry name" value="ZF_SWIM"/>
    <property type="match status" value="1"/>
</dbReference>
<evidence type="ECO:0000256" key="3">
    <source>
        <dbReference type="ARBA" id="ARBA00022833"/>
    </source>
</evidence>
<sequence length="799" mass="91775">MASSRGKDIVHEDIKIDGDEEHNEDNDDTPYIGHRSNDDFELKVGMVVYSEDEAYKRYNNYAISKGFSVRRGKKRYIEHTRIVRQQMFLCSCEGFSDEEQFPYKEKKVERLLTRTGCKARVVFKVENGVYEIIQFTSEHNHPFVRPEQRHLLRSAPKIMDTSAVVINPMSKYGIRERKACSCLAKEADGTLNARFTEQDCHNVLQTQRSKSIEAGDVQSLLNYFRHKQVENPMFFYTMQVDDQNRIINFFWRDGLSRLDYDYFGDVVIFDTSYCTDKYNMICAPFVGVNHHRKNVLFGCAFLLDRTTTSFVWLFEAFLESMGNKAPKTIFTDQDHAMSNAIEKVFPNTRHSLCTWHIAKNVAQNLSKLFEEPGFKNMFTKLLYGCESEMEFESTWKKMIEEWGVGEDTWLKKLYDLRGKWCLAFSRDTFFADVGSTQRSESTNNIFQQMACKTMNLTEIVQHYEDSASRMRDTEVSDDFASINCEPQMQVHNSTLLRHAARVYTHTIFKLFQNEFLQVMSENILNENPNGPLSIYTLRAEDCCREHTVHFFSSDYTITCSCQMFESMGWLCRHALKVLNVNGIKQIPNQYILKRWTKVVKEGVVVDEYGELCRSNKQSSKTRRFNKLMSKASSVMSLSAEDDDTTEIANTILDRTIDEVRRHKAKNLVGVCYPNAVDGDSDVSYLVGEKTVLDPPKMKPKGVTCGKIKGCLEKRKERAPKEAITSLTPPPNTTISSQAMQSMSIGSHLPVSSQQIPTAFYPTYSFGSPMGANFHNQFIHFLGAQTTNVNPNGPLNNQGK</sequence>
<protein>
    <recommendedName>
        <fullName evidence="6">SWIM-type domain-containing protein</fullName>
    </recommendedName>
</protein>